<comment type="caution">
    <text evidence="1">The sequence shown here is derived from an EMBL/GenBank/DDBJ whole genome shotgun (WGS) entry which is preliminary data.</text>
</comment>
<accession>A0A9K3M209</accession>
<proteinExistence type="predicted"/>
<dbReference type="AlphaFoldDB" id="A0A9K3M209"/>
<gene>
    <name evidence="1" type="ORF">IV203_018946</name>
</gene>
<reference evidence="1" key="2">
    <citation type="submission" date="2021-04" db="EMBL/GenBank/DDBJ databases">
        <authorList>
            <person name="Podell S."/>
        </authorList>
    </citation>
    <scope>NUCLEOTIDE SEQUENCE</scope>
    <source>
        <strain evidence="1">Hildebrandi</strain>
    </source>
</reference>
<evidence type="ECO:0000313" key="2">
    <source>
        <dbReference type="Proteomes" id="UP000693970"/>
    </source>
</evidence>
<protein>
    <submittedName>
        <fullName evidence="1">Uncharacterized protein</fullName>
    </submittedName>
</protein>
<dbReference type="Proteomes" id="UP000693970">
    <property type="component" value="Unassembled WGS sequence"/>
</dbReference>
<evidence type="ECO:0000313" key="1">
    <source>
        <dbReference type="EMBL" id="KAG7372803.1"/>
    </source>
</evidence>
<organism evidence="1 2">
    <name type="scientific">Nitzschia inconspicua</name>
    <dbReference type="NCBI Taxonomy" id="303405"/>
    <lineage>
        <taxon>Eukaryota</taxon>
        <taxon>Sar</taxon>
        <taxon>Stramenopiles</taxon>
        <taxon>Ochrophyta</taxon>
        <taxon>Bacillariophyta</taxon>
        <taxon>Bacillariophyceae</taxon>
        <taxon>Bacillariophycidae</taxon>
        <taxon>Bacillariales</taxon>
        <taxon>Bacillariaceae</taxon>
        <taxon>Nitzschia</taxon>
    </lineage>
</organism>
<keyword evidence="2" id="KW-1185">Reference proteome</keyword>
<name>A0A9K3M209_9STRA</name>
<reference evidence="1" key="1">
    <citation type="journal article" date="2021" name="Sci. Rep.">
        <title>Diploid genomic architecture of Nitzschia inconspicua, an elite biomass production diatom.</title>
        <authorList>
            <person name="Oliver A."/>
            <person name="Podell S."/>
            <person name="Pinowska A."/>
            <person name="Traller J.C."/>
            <person name="Smith S.R."/>
            <person name="McClure R."/>
            <person name="Beliaev A."/>
            <person name="Bohutskyi P."/>
            <person name="Hill E.A."/>
            <person name="Rabines A."/>
            <person name="Zheng H."/>
            <person name="Allen L.Z."/>
            <person name="Kuo A."/>
            <person name="Grigoriev I.V."/>
            <person name="Allen A.E."/>
            <person name="Hazlebeck D."/>
            <person name="Allen E.E."/>
        </authorList>
    </citation>
    <scope>NUCLEOTIDE SEQUENCE</scope>
    <source>
        <strain evidence="1">Hildebrandi</strain>
    </source>
</reference>
<dbReference type="EMBL" id="JAGRRH010000003">
    <property type="protein sequence ID" value="KAG7372803.1"/>
    <property type="molecule type" value="Genomic_DNA"/>
</dbReference>
<sequence length="164" mass="18880">MDTVLSTGSNPRRDKLDEEYVWTISEWVSSKASVFLRQSVQPCTWFHLGHPYMLHWKETRRQPQHLRHTTVWHSHWGIQGNWYNELWLTNEAIKANAQREMVSCGGGLASRDAKILQYSIKSVLGTDGLRSNVFCPLGVFSFSPKQWTNNMVSSPIPCIIDHPV</sequence>